<dbReference type="InterPro" id="IPR003542">
    <property type="entry name" value="Enbac_synth_compD-like"/>
</dbReference>
<dbReference type="InterPro" id="IPR041354">
    <property type="entry name" value="4PPT_N"/>
</dbReference>
<comment type="pathway">
    <text evidence="2">Siderophore biosynthesis; enterobactin biosynthesis.</text>
</comment>
<dbReference type="GO" id="GO:0005886">
    <property type="term" value="C:plasma membrane"/>
    <property type="evidence" value="ECO:0007669"/>
    <property type="project" value="TreeGrafter"/>
</dbReference>
<keyword evidence="13" id="KW-0460">Magnesium</keyword>
<name>A0A4Y8WGK6_9VIBR</name>
<feature type="binding site" evidence="12">
    <location>
        <position position="196"/>
    </location>
    <ligand>
        <name>CoA</name>
        <dbReference type="ChEBI" id="CHEBI:57287"/>
    </ligand>
</feature>
<feature type="binding site" evidence="12">
    <location>
        <position position="85"/>
    </location>
    <ligand>
        <name>CoA</name>
        <dbReference type="ChEBI" id="CHEBI:57287"/>
    </ligand>
</feature>
<evidence type="ECO:0000256" key="13">
    <source>
        <dbReference type="PIRSR" id="PIRSR603542-2"/>
    </source>
</evidence>
<evidence type="ECO:0000256" key="1">
    <source>
        <dbReference type="ARBA" id="ARBA00003937"/>
    </source>
</evidence>
<evidence type="ECO:0000256" key="5">
    <source>
        <dbReference type="ARBA" id="ARBA00019087"/>
    </source>
</evidence>
<dbReference type="PRINTS" id="PR01399">
    <property type="entry name" value="ENTSNTHTASED"/>
</dbReference>
<dbReference type="InterPro" id="IPR037143">
    <property type="entry name" value="4-PPantetheinyl_Trfase_dom_sf"/>
</dbReference>
<organism evidence="16 17">
    <name type="scientific">Vibrio ouci</name>
    <dbReference type="NCBI Taxonomy" id="2499078"/>
    <lineage>
        <taxon>Bacteria</taxon>
        <taxon>Pseudomonadati</taxon>
        <taxon>Pseudomonadota</taxon>
        <taxon>Gammaproteobacteria</taxon>
        <taxon>Vibrionales</taxon>
        <taxon>Vibrionaceae</taxon>
        <taxon>Vibrio</taxon>
    </lineage>
</organism>
<accession>A0A4Y8WGK6</accession>
<dbReference type="GO" id="GO:0009239">
    <property type="term" value="P:enterobactin biosynthetic process"/>
    <property type="evidence" value="ECO:0007669"/>
    <property type="project" value="UniProtKB-UniPathway"/>
</dbReference>
<comment type="subunit">
    <text evidence="4">EntB, EntD, EntE, and EntF form a multienzyme complex called enterobactin synthase.</text>
</comment>
<protein>
    <recommendedName>
        <fullName evidence="5">Enterobactin synthase component D</fullName>
    </recommendedName>
    <alternativeName>
        <fullName evidence="8">4'-phosphopantetheinyl transferase EntD</fullName>
    </alternativeName>
    <alternativeName>
        <fullName evidence="9">Enterochelin synthase D</fullName>
    </alternativeName>
</protein>
<feature type="domain" description="4'-phosphopantetheinyl transferase" evidence="14">
    <location>
        <begin position="148"/>
        <end position="228"/>
    </location>
</feature>
<dbReference type="AlphaFoldDB" id="A0A4Y8WGK6"/>
<evidence type="ECO:0000256" key="12">
    <source>
        <dbReference type="PIRSR" id="PIRSR603542-1"/>
    </source>
</evidence>
<dbReference type="GO" id="GO:0009366">
    <property type="term" value="C:enterobactin synthetase complex"/>
    <property type="evidence" value="ECO:0007669"/>
    <property type="project" value="InterPro"/>
</dbReference>
<evidence type="ECO:0000313" key="17">
    <source>
        <dbReference type="Proteomes" id="UP000297753"/>
    </source>
</evidence>
<feature type="binding site" evidence="12">
    <location>
        <position position="200"/>
    </location>
    <ligand>
        <name>CoA</name>
        <dbReference type="ChEBI" id="CHEBI:57287"/>
    </ligand>
</feature>
<evidence type="ECO:0000256" key="10">
    <source>
        <dbReference type="ARBA" id="ARBA00049176"/>
    </source>
</evidence>
<reference evidence="16 17" key="1">
    <citation type="submission" date="2019-01" db="EMBL/GenBank/DDBJ databases">
        <title>Vibrio BEI176 sp. nov, a marine bacterium isolated from China: eastern marignal seas.</title>
        <authorList>
            <person name="Li B."/>
        </authorList>
    </citation>
    <scope>NUCLEOTIDE SEQUENCE [LARGE SCALE GENOMIC DNA]</scope>
    <source>
        <strain evidence="16 17">BEI176</strain>
    </source>
</reference>
<comment type="catalytic activity">
    <reaction evidence="11">
        <text>apo-[peptidyl-carrier protein] + CoA = holo-[peptidyl-carrier protein] + adenosine 3',5'-bisphosphate + H(+)</text>
        <dbReference type="Rhea" id="RHEA:46228"/>
        <dbReference type="Rhea" id="RHEA-COMP:11479"/>
        <dbReference type="Rhea" id="RHEA-COMP:11480"/>
        <dbReference type="ChEBI" id="CHEBI:15378"/>
        <dbReference type="ChEBI" id="CHEBI:29999"/>
        <dbReference type="ChEBI" id="CHEBI:57287"/>
        <dbReference type="ChEBI" id="CHEBI:58343"/>
        <dbReference type="ChEBI" id="CHEBI:64479"/>
    </reaction>
</comment>
<feature type="binding site" evidence="12">
    <location>
        <begin position="129"/>
        <end position="130"/>
    </location>
    <ligand>
        <name>CoA</name>
        <dbReference type="ChEBI" id="CHEBI:57287"/>
    </ligand>
</feature>
<comment type="function">
    <text evidence="1">Involved in the biosynthesis of the siderophore enterobactin (enterochelin), which is a macrocyclic trimeric lactone of N-(2,3-dihydroxybenzoyl)-serine. The serine trilactone serves as a scaffolding for the three catechol functionalities that provide hexadentate coordination for the tightly ligated iron(2+) atoms. Plays an essential role in the assembly of the enterobactin by catalyzing the transfer of the 4'-phosphopantetheine (Ppant) moiety from coenzyme A to the apo-domains of both EntB (ArCP domain) and EntF (PCP domain) to yield their holo-forms which make them competent for the activation of 2,3-dihydroxybenzoate (DHB) and L-serine, respectively.</text>
</comment>
<evidence type="ECO:0000256" key="9">
    <source>
        <dbReference type="ARBA" id="ARBA00031996"/>
    </source>
</evidence>
<dbReference type="Gene3D" id="3.90.470.20">
    <property type="entry name" value="4'-phosphopantetheinyl transferase domain"/>
    <property type="match status" value="1"/>
</dbReference>
<evidence type="ECO:0000256" key="7">
    <source>
        <dbReference type="ARBA" id="ARBA00023191"/>
    </source>
</evidence>
<dbReference type="GO" id="GO:0008897">
    <property type="term" value="F:holo-[acyl-carrier-protein] synthase activity"/>
    <property type="evidence" value="ECO:0007669"/>
    <property type="project" value="InterPro"/>
</dbReference>
<evidence type="ECO:0000256" key="2">
    <source>
        <dbReference type="ARBA" id="ARBA00004993"/>
    </source>
</evidence>
<dbReference type="Pfam" id="PF17837">
    <property type="entry name" value="4PPT_N"/>
    <property type="match status" value="1"/>
</dbReference>
<sequence>MKFTGRIAVLLPIVSSRKLTSHLVLGKEKPFVDFIESCRRHPFADYHPDIRVYACHYQAEKFCGDIYEKLTFDEPEHIRKAVTKRRAEFLAGRIAAMVALESLDAREVGVATGTHRNPIWPQGYLGSISHTSERALAVVAPEGSVTYVGIDHEAMIPMNVATKIAPQILNSDEMQLYYQLSIDFDQFCTIVFSVKESVFKAIYPKVERYINFSEARVTQICVEKQRFELELCSTLLRDELPAGKVFHGCLLIYAHSITTLICMH</sequence>
<evidence type="ECO:0000313" key="16">
    <source>
        <dbReference type="EMBL" id="TFH92017.1"/>
    </source>
</evidence>
<feature type="binding site" evidence="13">
    <location>
        <position position="151"/>
    </location>
    <ligand>
        <name>Mg(2+)</name>
        <dbReference type="ChEBI" id="CHEBI:18420"/>
    </ligand>
</feature>
<proteinExistence type="inferred from homology"/>
<keyword evidence="17" id="KW-1185">Reference proteome</keyword>
<keyword evidence="7" id="KW-0259">Enterobactin biosynthesis</keyword>
<evidence type="ECO:0000259" key="14">
    <source>
        <dbReference type="Pfam" id="PF01648"/>
    </source>
</evidence>
<feature type="binding site" evidence="12">
    <location>
        <position position="151"/>
    </location>
    <ligand>
        <name>CoA</name>
        <dbReference type="ChEBI" id="CHEBI:57287"/>
    </ligand>
</feature>
<comment type="cofactor">
    <cofactor evidence="13">
        <name>Mg(2+)</name>
        <dbReference type="ChEBI" id="CHEBI:18420"/>
    </cofactor>
</comment>
<dbReference type="PANTHER" id="PTHR38096">
    <property type="entry name" value="ENTEROBACTIN SYNTHASE COMPONENT D"/>
    <property type="match status" value="1"/>
</dbReference>
<comment type="caution">
    <text evidence="16">The sequence shown here is derived from an EMBL/GenBank/DDBJ whole genome shotgun (WGS) entry which is preliminary data.</text>
</comment>
<feature type="binding site" evidence="12">
    <location>
        <position position="93"/>
    </location>
    <ligand>
        <name>CoA</name>
        <dbReference type="ChEBI" id="CHEBI:57287"/>
    </ligand>
</feature>
<dbReference type="OrthoDB" id="8210607at2"/>
<feature type="binding site" evidence="13">
    <location>
        <position position="153"/>
    </location>
    <ligand>
        <name>Mg(2+)</name>
        <dbReference type="ChEBI" id="CHEBI:18420"/>
    </ligand>
</feature>
<dbReference type="InterPro" id="IPR008278">
    <property type="entry name" value="4-PPantetheinyl_Trfase_dom"/>
</dbReference>
<evidence type="ECO:0000256" key="8">
    <source>
        <dbReference type="ARBA" id="ARBA00029894"/>
    </source>
</evidence>
<dbReference type="UniPathway" id="UPA00017"/>
<gene>
    <name evidence="16" type="ORF">ELS82_08685</name>
</gene>
<evidence type="ECO:0000256" key="6">
    <source>
        <dbReference type="ARBA" id="ARBA00022679"/>
    </source>
</evidence>
<evidence type="ECO:0000256" key="3">
    <source>
        <dbReference type="ARBA" id="ARBA00008342"/>
    </source>
</evidence>
<dbReference type="Pfam" id="PF01648">
    <property type="entry name" value="ACPS"/>
    <property type="match status" value="1"/>
</dbReference>
<keyword evidence="13" id="KW-0479">Metal-binding</keyword>
<dbReference type="GO" id="GO:0000287">
    <property type="term" value="F:magnesium ion binding"/>
    <property type="evidence" value="ECO:0007669"/>
    <property type="project" value="InterPro"/>
</dbReference>
<dbReference type="EMBL" id="SATR01000010">
    <property type="protein sequence ID" value="TFH92017.1"/>
    <property type="molecule type" value="Genomic_DNA"/>
</dbReference>
<comment type="catalytic activity">
    <reaction evidence="10">
        <text>apo-[aryl-carrier protein] + CoA = holo-[aryl-carrier protein] + adenosine 3',5'-bisphosphate + H(+)</text>
        <dbReference type="Rhea" id="RHEA:48404"/>
        <dbReference type="Rhea" id="RHEA-COMP:15903"/>
        <dbReference type="Rhea" id="RHEA-COMP:17557"/>
        <dbReference type="ChEBI" id="CHEBI:15378"/>
        <dbReference type="ChEBI" id="CHEBI:29999"/>
        <dbReference type="ChEBI" id="CHEBI:57287"/>
        <dbReference type="ChEBI" id="CHEBI:58343"/>
        <dbReference type="ChEBI" id="CHEBI:64479"/>
    </reaction>
</comment>
<evidence type="ECO:0000256" key="4">
    <source>
        <dbReference type="ARBA" id="ARBA00011503"/>
    </source>
</evidence>
<dbReference type="Proteomes" id="UP000297753">
    <property type="component" value="Unassembled WGS sequence"/>
</dbReference>
<keyword evidence="6 16" id="KW-0808">Transferase</keyword>
<comment type="similarity">
    <text evidence="3">Belongs to the P-Pant transferase superfamily. EntD family.</text>
</comment>
<dbReference type="PANTHER" id="PTHR38096:SF1">
    <property type="entry name" value="ENTEROBACTIN SYNTHASE COMPONENT D"/>
    <property type="match status" value="1"/>
</dbReference>
<dbReference type="SUPFAM" id="SSF56214">
    <property type="entry name" value="4'-phosphopantetheinyl transferase"/>
    <property type="match status" value="1"/>
</dbReference>
<feature type="domain" description="4'-phosphopantetheinyl transferase N-terminal" evidence="15">
    <location>
        <begin position="74"/>
        <end position="140"/>
    </location>
</feature>
<evidence type="ECO:0000259" key="15">
    <source>
        <dbReference type="Pfam" id="PF17837"/>
    </source>
</evidence>
<evidence type="ECO:0000256" key="11">
    <source>
        <dbReference type="ARBA" id="ARBA00049191"/>
    </source>
</evidence>